<dbReference type="STRING" id="1379910.TH63_14090"/>
<evidence type="ECO:0000256" key="6">
    <source>
        <dbReference type="SAM" id="Phobius"/>
    </source>
</evidence>
<dbReference type="GO" id="GO:0016020">
    <property type="term" value="C:membrane"/>
    <property type="evidence" value="ECO:0007669"/>
    <property type="project" value="UniProtKB-SubCell"/>
</dbReference>
<gene>
    <name evidence="8" type="ORF">TH63_14090</name>
</gene>
<keyword evidence="9" id="KW-1185">Reference proteome</keyword>
<evidence type="ECO:0000256" key="4">
    <source>
        <dbReference type="ARBA" id="ARBA00022989"/>
    </source>
</evidence>
<dbReference type="SUPFAM" id="SSF82861">
    <property type="entry name" value="Mechanosensitive channel protein MscS (YggB), transmembrane region"/>
    <property type="match status" value="1"/>
</dbReference>
<dbReference type="InterPro" id="IPR023408">
    <property type="entry name" value="MscS_beta-dom_sf"/>
</dbReference>
<evidence type="ECO:0000313" key="9">
    <source>
        <dbReference type="Proteomes" id="UP000036458"/>
    </source>
</evidence>
<reference evidence="8 9" key="1">
    <citation type="submission" date="2015-01" db="EMBL/GenBank/DDBJ databases">
        <title>Rufibacter sp./DG31D/ whole genome sequencing.</title>
        <authorList>
            <person name="Kim M.K."/>
            <person name="Srinivasan S."/>
            <person name="Lee J.-J."/>
        </authorList>
    </citation>
    <scope>NUCLEOTIDE SEQUENCE [LARGE SCALE GENOMIC DNA]</scope>
    <source>
        <strain evidence="8 9">DG31D</strain>
    </source>
</reference>
<feature type="transmembrane region" description="Helical" evidence="6">
    <location>
        <begin position="93"/>
        <end position="113"/>
    </location>
</feature>
<dbReference type="Pfam" id="PF00924">
    <property type="entry name" value="MS_channel_2nd"/>
    <property type="match status" value="1"/>
</dbReference>
<dbReference type="InterPro" id="IPR011014">
    <property type="entry name" value="MscS_channel_TM-2"/>
</dbReference>
<dbReference type="GO" id="GO:0008381">
    <property type="term" value="F:mechanosensitive monoatomic ion channel activity"/>
    <property type="evidence" value="ECO:0007669"/>
    <property type="project" value="UniProtKB-ARBA"/>
</dbReference>
<dbReference type="Proteomes" id="UP000036458">
    <property type="component" value="Chromosome"/>
</dbReference>
<keyword evidence="3 6" id="KW-0812">Transmembrane</keyword>
<sequence>MIEDIKHVIQDHLPLFFKGLAIIVGGLLIGYFIKFLIIRSISLYNSRYPKVWLQAVLDHINRPLSYFLPLLVLAMVLPLVPLAPYGLEVLRRIVEISLTCSFAWLLIGWVYVVQDRLRHKYQLDKADNFKERKLFTQLQFIKKIVIILIVFFTAALVLMSFPTVRKIGTGLITSAGIAGVIIGFAAQRSLANLLAGFQIAFTQPIRIDDVLVVENEWGRVEEITLTYVVLRIWDQRRLILPLNYFIEKPFQNWTRTTTELLGSVFLYLDYTAPLEELRTELNRILPENHLWDGRVAVLQVTEAKERTLEIRILVSAQDSASAFDLRCWVREKLIMYVQEHYPNCLPQTRTIMPVGPIE</sequence>
<feature type="domain" description="Mechanosensitive ion channel MscS" evidence="7">
    <location>
        <begin position="189"/>
        <end position="255"/>
    </location>
</feature>
<dbReference type="KEGG" id="ruf:TH63_14090"/>
<keyword evidence="5 6" id="KW-0472">Membrane</keyword>
<evidence type="ECO:0000256" key="1">
    <source>
        <dbReference type="ARBA" id="ARBA00004141"/>
    </source>
</evidence>
<dbReference type="EMBL" id="CP010777">
    <property type="protein sequence ID" value="AKQ46498.1"/>
    <property type="molecule type" value="Genomic_DNA"/>
</dbReference>
<evidence type="ECO:0000256" key="5">
    <source>
        <dbReference type="ARBA" id="ARBA00023136"/>
    </source>
</evidence>
<keyword evidence="4 6" id="KW-1133">Transmembrane helix</keyword>
<proteinExistence type="inferred from homology"/>
<dbReference type="Gene3D" id="2.30.30.60">
    <property type="match status" value="1"/>
</dbReference>
<evidence type="ECO:0000259" key="7">
    <source>
        <dbReference type="Pfam" id="PF00924"/>
    </source>
</evidence>
<dbReference type="Gene3D" id="1.10.287.1260">
    <property type="match status" value="1"/>
</dbReference>
<dbReference type="InterPro" id="IPR006685">
    <property type="entry name" value="MscS_channel_2nd"/>
</dbReference>
<comment type="similarity">
    <text evidence="2">Belongs to the MscS (TC 1.A.23) family.</text>
</comment>
<feature type="transmembrane region" description="Helical" evidence="6">
    <location>
        <begin position="140"/>
        <end position="161"/>
    </location>
</feature>
<dbReference type="PANTHER" id="PTHR30566:SF25">
    <property type="entry name" value="INNER MEMBRANE PROTEIN"/>
    <property type="match status" value="1"/>
</dbReference>
<evidence type="ECO:0000256" key="2">
    <source>
        <dbReference type="ARBA" id="ARBA00008017"/>
    </source>
</evidence>
<comment type="subcellular location">
    <subcellularLocation>
        <location evidence="1">Membrane</location>
        <topology evidence="1">Multi-pass membrane protein</topology>
    </subcellularLocation>
</comment>
<dbReference type="InterPro" id="IPR010920">
    <property type="entry name" value="LSM_dom_sf"/>
</dbReference>
<feature type="transmembrane region" description="Helical" evidence="6">
    <location>
        <begin position="167"/>
        <end position="186"/>
    </location>
</feature>
<dbReference type="AlphaFoldDB" id="A0A0H4VME1"/>
<dbReference type="OrthoDB" id="9792218at2"/>
<feature type="transmembrane region" description="Helical" evidence="6">
    <location>
        <begin position="15"/>
        <end position="37"/>
    </location>
</feature>
<accession>A0A0H4VME1</accession>
<dbReference type="PATRIC" id="fig|1379910.4.peg.3066"/>
<organism evidence="8 9">
    <name type="scientific">Rufibacter radiotolerans</name>
    <dbReference type="NCBI Taxonomy" id="1379910"/>
    <lineage>
        <taxon>Bacteria</taxon>
        <taxon>Pseudomonadati</taxon>
        <taxon>Bacteroidota</taxon>
        <taxon>Cytophagia</taxon>
        <taxon>Cytophagales</taxon>
        <taxon>Hymenobacteraceae</taxon>
        <taxon>Rufibacter</taxon>
    </lineage>
</organism>
<dbReference type="SUPFAM" id="SSF50182">
    <property type="entry name" value="Sm-like ribonucleoproteins"/>
    <property type="match status" value="1"/>
</dbReference>
<evidence type="ECO:0000313" key="8">
    <source>
        <dbReference type="EMBL" id="AKQ46498.1"/>
    </source>
</evidence>
<dbReference type="RefSeq" id="WP_048921496.1">
    <property type="nucleotide sequence ID" value="NZ_CP010777.1"/>
</dbReference>
<evidence type="ECO:0000256" key="3">
    <source>
        <dbReference type="ARBA" id="ARBA00022692"/>
    </source>
</evidence>
<dbReference type="PANTHER" id="PTHR30566">
    <property type="entry name" value="YNAI-RELATED MECHANOSENSITIVE ION CHANNEL"/>
    <property type="match status" value="1"/>
</dbReference>
<feature type="transmembrane region" description="Helical" evidence="6">
    <location>
        <begin position="66"/>
        <end position="87"/>
    </location>
</feature>
<name>A0A0H4VME1_9BACT</name>
<protein>
    <submittedName>
        <fullName evidence="8">Mechanosensitive ion channel protein MscS</fullName>
    </submittedName>
</protein>